<dbReference type="InterPro" id="IPR018392">
    <property type="entry name" value="LysM"/>
</dbReference>
<feature type="domain" description="LysM" evidence="1">
    <location>
        <begin position="267"/>
        <end position="313"/>
    </location>
</feature>
<dbReference type="EMBL" id="JANGCN010000010">
    <property type="protein sequence ID" value="MCQ5152888.1"/>
    <property type="molecule type" value="Genomic_DNA"/>
</dbReference>
<name>A0AAW5KJU8_9FIRM</name>
<dbReference type="InterPro" id="IPR036505">
    <property type="entry name" value="Amidase/PGRP_sf"/>
</dbReference>
<protein>
    <submittedName>
        <fullName evidence="2">LysM peptidoglycan-binding domain-containing protein</fullName>
    </submittedName>
</protein>
<gene>
    <name evidence="2" type="ORF">NE632_06150</name>
</gene>
<dbReference type="InterPro" id="IPR036779">
    <property type="entry name" value="LysM_dom_sf"/>
</dbReference>
<dbReference type="CDD" id="cd00118">
    <property type="entry name" value="LysM"/>
    <property type="match status" value="1"/>
</dbReference>
<comment type="caution">
    <text evidence="2">The sequence shown here is derived from an EMBL/GenBank/DDBJ whole genome shotgun (WGS) entry which is preliminary data.</text>
</comment>
<evidence type="ECO:0000313" key="2">
    <source>
        <dbReference type="EMBL" id="MCQ5152888.1"/>
    </source>
</evidence>
<dbReference type="Gene3D" id="3.40.80.10">
    <property type="entry name" value="Peptidoglycan recognition protein-like"/>
    <property type="match status" value="1"/>
</dbReference>
<evidence type="ECO:0000313" key="3">
    <source>
        <dbReference type="Proteomes" id="UP001206236"/>
    </source>
</evidence>
<dbReference type="GO" id="GO:0008745">
    <property type="term" value="F:N-acetylmuramoyl-L-alanine amidase activity"/>
    <property type="evidence" value="ECO:0007669"/>
    <property type="project" value="InterPro"/>
</dbReference>
<dbReference type="RefSeq" id="WP_256321887.1">
    <property type="nucleotide sequence ID" value="NZ_JANGCN010000010.1"/>
</dbReference>
<accession>A0AAW5KJU8</accession>
<dbReference type="Pfam" id="PF01476">
    <property type="entry name" value="LysM"/>
    <property type="match status" value="1"/>
</dbReference>
<dbReference type="Pfam" id="PF01510">
    <property type="entry name" value="Amidase_2"/>
    <property type="match status" value="1"/>
</dbReference>
<dbReference type="GO" id="GO:0009253">
    <property type="term" value="P:peptidoglycan catabolic process"/>
    <property type="evidence" value="ECO:0007669"/>
    <property type="project" value="InterPro"/>
</dbReference>
<evidence type="ECO:0000259" key="1">
    <source>
        <dbReference type="PROSITE" id="PS51782"/>
    </source>
</evidence>
<dbReference type="SUPFAM" id="SSF54106">
    <property type="entry name" value="LysM domain"/>
    <property type="match status" value="1"/>
</dbReference>
<proteinExistence type="predicted"/>
<organism evidence="2 3">
    <name type="scientific">Ruminococcus bicirculans</name>
    <name type="common">ex Wegman et al. 2014</name>
    <dbReference type="NCBI Taxonomy" id="1160721"/>
    <lineage>
        <taxon>Bacteria</taxon>
        <taxon>Bacillati</taxon>
        <taxon>Bacillota</taxon>
        <taxon>Clostridia</taxon>
        <taxon>Eubacteriales</taxon>
        <taxon>Oscillospiraceae</taxon>
        <taxon>Ruminococcus</taxon>
    </lineage>
</organism>
<dbReference type="InterPro" id="IPR002502">
    <property type="entry name" value="Amidase_domain"/>
</dbReference>
<dbReference type="Proteomes" id="UP001206236">
    <property type="component" value="Unassembled WGS sequence"/>
</dbReference>
<dbReference type="PROSITE" id="PS51782">
    <property type="entry name" value="LYSM"/>
    <property type="match status" value="1"/>
</dbReference>
<dbReference type="AlphaFoldDB" id="A0AAW5KJU8"/>
<dbReference type="SUPFAM" id="SSF55846">
    <property type="entry name" value="N-acetylmuramoyl-L-alanine amidase-like"/>
    <property type="match status" value="1"/>
</dbReference>
<dbReference type="Gene3D" id="3.10.350.10">
    <property type="entry name" value="LysM domain"/>
    <property type="match status" value="1"/>
</dbReference>
<sequence length="316" mass="34776">MAYTNSSLVSYTKLSPNHSGQRTHSIDRITPHCVVGQCSVETLGNIFLPTSRQASSNYGIGVDGRVGMYVEEKNRSWCSSSNANDQRAVTIECASDNTEPYAFKDVVYQRLIELCTDICKRNGKTKLLWLGDKAKTLNYTPKSDEMVLTVHRWFANKSCPGNWMYARMGDLASKVTAALGGDVKPADTVKPTPVGIKAGDLVTITGSTYYNGKAIPGWVKKLRWYVVEVSGDRTVINKDESGRYAIMSPVKTSALAVAGTKPSEDYRIHTVVHGDTLWAIAKKYLGNGSRYKEIVSLNGLKSNVIYSGMKLKIPNK</sequence>
<reference evidence="2" key="1">
    <citation type="submission" date="2022-06" db="EMBL/GenBank/DDBJ databases">
        <title>Isolation of gut microbiota from human fecal samples.</title>
        <authorList>
            <person name="Pamer E.G."/>
            <person name="Barat B."/>
            <person name="Waligurski E."/>
            <person name="Medina S."/>
            <person name="Paddock L."/>
            <person name="Mostad J."/>
        </authorList>
    </citation>
    <scope>NUCLEOTIDE SEQUENCE</scope>
    <source>
        <strain evidence="2">DFI.5.57</strain>
    </source>
</reference>
<dbReference type="SMART" id="SM00257">
    <property type="entry name" value="LysM"/>
    <property type="match status" value="1"/>
</dbReference>